<keyword evidence="2" id="KW-1185">Reference proteome</keyword>
<dbReference type="Proteomes" id="UP000242715">
    <property type="component" value="Unassembled WGS sequence"/>
</dbReference>
<reference evidence="2" key="1">
    <citation type="journal article" date="2017" name="Front. Plant Sci.">
        <title>Climate Clever Clovers: New Paradigm to Reduce the Environmental Footprint of Ruminants by Breeding Low Methanogenic Forages Utilizing Haplotype Variation.</title>
        <authorList>
            <person name="Kaur P."/>
            <person name="Appels R."/>
            <person name="Bayer P.E."/>
            <person name="Keeble-Gagnere G."/>
            <person name="Wang J."/>
            <person name="Hirakawa H."/>
            <person name="Shirasawa K."/>
            <person name="Vercoe P."/>
            <person name="Stefanova K."/>
            <person name="Durmic Z."/>
            <person name="Nichols P."/>
            <person name="Revell C."/>
            <person name="Isobe S.N."/>
            <person name="Edwards D."/>
            <person name="Erskine W."/>
        </authorList>
    </citation>
    <scope>NUCLEOTIDE SEQUENCE [LARGE SCALE GENOMIC DNA]</scope>
    <source>
        <strain evidence="2">cv. Daliak</strain>
    </source>
</reference>
<sequence>MGAASLARCAIAPYPIGSLLSNLVPSTTYSAFRPELKSTYPARMHSSGNGSGTSVGLIFSQGGSVSLSDAQLSSQSSASLNGSRSSR</sequence>
<name>A0A2Z6N6T4_TRISU</name>
<accession>A0A2Z6N6T4</accession>
<proteinExistence type="predicted"/>
<dbReference type="EMBL" id="DF973767">
    <property type="protein sequence ID" value="GAU39536.1"/>
    <property type="molecule type" value="Genomic_DNA"/>
</dbReference>
<organism evidence="1 2">
    <name type="scientific">Trifolium subterraneum</name>
    <name type="common">Subterranean clover</name>
    <dbReference type="NCBI Taxonomy" id="3900"/>
    <lineage>
        <taxon>Eukaryota</taxon>
        <taxon>Viridiplantae</taxon>
        <taxon>Streptophyta</taxon>
        <taxon>Embryophyta</taxon>
        <taxon>Tracheophyta</taxon>
        <taxon>Spermatophyta</taxon>
        <taxon>Magnoliopsida</taxon>
        <taxon>eudicotyledons</taxon>
        <taxon>Gunneridae</taxon>
        <taxon>Pentapetalae</taxon>
        <taxon>rosids</taxon>
        <taxon>fabids</taxon>
        <taxon>Fabales</taxon>
        <taxon>Fabaceae</taxon>
        <taxon>Papilionoideae</taxon>
        <taxon>50 kb inversion clade</taxon>
        <taxon>NPAAA clade</taxon>
        <taxon>Hologalegina</taxon>
        <taxon>IRL clade</taxon>
        <taxon>Trifolieae</taxon>
        <taxon>Trifolium</taxon>
    </lineage>
</organism>
<evidence type="ECO:0000313" key="1">
    <source>
        <dbReference type="EMBL" id="GAU39536.1"/>
    </source>
</evidence>
<dbReference type="AlphaFoldDB" id="A0A2Z6N6T4"/>
<gene>
    <name evidence="1" type="ORF">TSUD_37890</name>
</gene>
<protein>
    <submittedName>
        <fullName evidence="1">Uncharacterized protein</fullName>
    </submittedName>
</protein>
<evidence type="ECO:0000313" key="2">
    <source>
        <dbReference type="Proteomes" id="UP000242715"/>
    </source>
</evidence>